<comment type="caution">
    <text evidence="2">The sequence shown here is derived from an EMBL/GenBank/DDBJ whole genome shotgun (WGS) entry which is preliminary data.</text>
</comment>
<proteinExistence type="predicted"/>
<feature type="transmembrane region" description="Helical" evidence="1">
    <location>
        <begin position="74"/>
        <end position="98"/>
    </location>
</feature>
<name>A0ABW0L0Z1_9BURK</name>
<keyword evidence="1" id="KW-0812">Transmembrane</keyword>
<accession>A0ABW0L0Z1</accession>
<reference evidence="3" key="1">
    <citation type="journal article" date="2019" name="Int. J. Syst. Evol. Microbiol.">
        <title>The Global Catalogue of Microorganisms (GCM) 10K type strain sequencing project: providing services to taxonomists for standard genome sequencing and annotation.</title>
        <authorList>
            <consortium name="The Broad Institute Genomics Platform"/>
            <consortium name="The Broad Institute Genome Sequencing Center for Infectious Disease"/>
            <person name="Wu L."/>
            <person name="Ma J."/>
        </authorList>
    </citation>
    <scope>NUCLEOTIDE SEQUENCE [LARGE SCALE GENOMIC DNA]</scope>
    <source>
        <strain evidence="3">KACC 12649</strain>
    </source>
</reference>
<evidence type="ECO:0000313" key="3">
    <source>
        <dbReference type="Proteomes" id="UP001596050"/>
    </source>
</evidence>
<feature type="transmembrane region" description="Helical" evidence="1">
    <location>
        <begin position="6"/>
        <end position="24"/>
    </location>
</feature>
<organism evidence="2 3">
    <name type="scientific">Massilia niabensis</name>
    <dbReference type="NCBI Taxonomy" id="544910"/>
    <lineage>
        <taxon>Bacteria</taxon>
        <taxon>Pseudomonadati</taxon>
        <taxon>Pseudomonadota</taxon>
        <taxon>Betaproteobacteria</taxon>
        <taxon>Burkholderiales</taxon>
        <taxon>Oxalobacteraceae</taxon>
        <taxon>Telluria group</taxon>
        <taxon>Massilia</taxon>
    </lineage>
</organism>
<keyword evidence="1" id="KW-0472">Membrane</keyword>
<feature type="transmembrane region" description="Helical" evidence="1">
    <location>
        <begin position="110"/>
        <end position="128"/>
    </location>
</feature>
<sequence length="168" mass="19060">MSKNSAWYYIVHWVRLYFGAHLLFSGIRYAVTGYVPEIPGVGGEWVQANANIYLYQAIKYLEIITGAMILTNRFTLLGLILEFPATVNIFWLNTFIVATPRQLFTGPQELFLNGVLLLAYSGWMVAVLKPKLEPLWLWDGERAYKPIVGGRIVEPKGARNANYTSEVN</sequence>
<evidence type="ECO:0000256" key="1">
    <source>
        <dbReference type="SAM" id="Phobius"/>
    </source>
</evidence>
<protein>
    <recommendedName>
        <fullName evidence="4">DoxX family protein</fullName>
    </recommendedName>
</protein>
<evidence type="ECO:0008006" key="4">
    <source>
        <dbReference type="Google" id="ProtNLM"/>
    </source>
</evidence>
<evidence type="ECO:0000313" key="2">
    <source>
        <dbReference type="EMBL" id="MFC5458757.1"/>
    </source>
</evidence>
<keyword evidence="3" id="KW-1185">Reference proteome</keyword>
<dbReference type="EMBL" id="JBHSMU010000004">
    <property type="protein sequence ID" value="MFC5458757.1"/>
    <property type="molecule type" value="Genomic_DNA"/>
</dbReference>
<dbReference type="RefSeq" id="WP_379779927.1">
    <property type="nucleotide sequence ID" value="NZ_JBHSMU010000004.1"/>
</dbReference>
<keyword evidence="1" id="KW-1133">Transmembrane helix</keyword>
<dbReference type="Proteomes" id="UP001596050">
    <property type="component" value="Unassembled WGS sequence"/>
</dbReference>
<gene>
    <name evidence="2" type="ORF">ACFPN5_02895</name>
</gene>